<dbReference type="InterPro" id="IPR015943">
    <property type="entry name" value="WD40/YVTN_repeat-like_dom_sf"/>
</dbReference>
<feature type="region of interest" description="Disordered" evidence="4">
    <location>
        <begin position="1"/>
        <end position="53"/>
    </location>
</feature>
<dbReference type="SMART" id="SM00320">
    <property type="entry name" value="WD40"/>
    <property type="match status" value="5"/>
</dbReference>
<protein>
    <recommendedName>
        <fullName evidence="5">WDR59/RTC1-like RING zinc finger domain-containing protein</fullName>
    </recommendedName>
</protein>
<feature type="repeat" description="WD" evidence="3">
    <location>
        <begin position="239"/>
        <end position="272"/>
    </location>
</feature>
<feature type="compositionally biased region" description="Gly residues" evidence="4">
    <location>
        <begin position="603"/>
        <end position="614"/>
    </location>
</feature>
<feature type="compositionally biased region" description="Low complexity" evidence="4">
    <location>
        <begin position="1116"/>
        <end position="1127"/>
    </location>
</feature>
<dbReference type="Proteomes" id="UP001498398">
    <property type="component" value="Unassembled WGS sequence"/>
</dbReference>
<sequence>METEETPRAPGLGIRRPSLLSARRPSNPSQPPTPSDSESDYDHEGEYEGDGGIRKSLEIDMKGLVGDAVGNMSISPYSRDVVLAARRGLFIIDLEAPLSVPRFLPQGGTWDVADVQWNPHPSRANYVVSTSSEKLLIWNLDLTGKTSIEHILHSHYRAITDINWHTTERDTVVSTGIDSWVCAWDLRETRKPVFRLCAFNSPGTQVKWNRKDPNILASSHSNGVLIWDRRKGSLPITTIEGHTSRIYGIDWSHTVCNEIVTCSLDKTIKLWDTNECASLSGSSSSSPLSPKLTINTTYPVWRARNLPFGKGILSLAQRGETTLEMYAIGDDDSESDNVAVKTFEGHTDVVKEFVWRRGGVDDSEYQLITWSKDRTLRFWPMDSEAMRKVGHTRPSRASSRSRGTSRIRDHTITATTDLPTSPTASTNTSSSKSFRNPPSDSRSAPLLSAPTGNRTILAEVRAGIPPVRNRGRNDSLTLIHPPQLPAPAVVSRPTIGINIDGSGHLKRKGEAGTPTSTDAMNLNLLSSTVRPSFHGSGPSSTGTGSGTGAGGTMSRGAAGNKSRAKVDALSWLSSVKLSGAGTGASAGSEGRSLKERAREGERGGSAGSGHGSGSRGNSHSNGGEGKGSRFGTGSSAKDEKDAVTGEKRKRSESRVRSAVEERDTNQLLQDEITSVLNKLNSSKVKLEKHDLTKKRTCTLGLQVPWGANSSIFLRITFAFPRDYPIASHPDGTPTINLEHSPLITIQDRAFILRRLRTIRESRRPCLEACLRFLLYRNEDEKADIGGVLDSESSSDEDEPWSSNKRDKEVTMSLLRNNKNLAEPRTSQGSFGPNGELVCFFRAPPRLVRHVVNNLSISPSKNPEMPSAGGDETAPRLFQSPSLVTEAVRRLSLVATDRPSKPIEPSRRGDNNSTSADHITRIMTNLLTFPRHRLRRESDSIRSESVSVGVGNQVAMVAPRRSTVIIRNTMTIAGGDRRVALDYIFVSGSVVQVCNINAEFARSRGRYDHERIFRALAAVLGTATAQVSLLTRQVLEQIISTLRAQKDVQMLAMVATIALQSFPKSPPPSRSISHLQSPSASIRFNTPKFTAADYFALSGHRSPLSPTGTPRIPSSPQPSMSTSASSRGSWSSLFNAGTMRHFMSGVQDTLKDGLSNPGTDMGMGMAMAPTALPGKWVAVPTGRSDRILRGPDSPGFRGGDQQRAPWKDSSLPVTPPITVSKSWNETMTPFSSSSSSGNRGGDKPAFSSAGHRKSSFLHRNSSRMKKGSGSKENWAVVFKPASDVEERKEPVFSDEEIDLLVRHVHFYAEILFRWELTNKRLEMLKSINAVDVHHNGTSNAIDLVRTCTHCSASLSSKTGPCSSCGNPSGLSTCSICRLSVRGLSINCTRCLHVTHISCWKKLKSPLCPTGCGCTCTAIGGSQPSSVLSRAV</sequence>
<dbReference type="InterPro" id="IPR019775">
    <property type="entry name" value="WD40_repeat_CS"/>
</dbReference>
<feature type="compositionally biased region" description="Basic and acidic residues" evidence="4">
    <location>
        <begin position="40"/>
        <end position="53"/>
    </location>
</feature>
<organism evidence="6 7">
    <name type="scientific">Marasmiellus scandens</name>
    <dbReference type="NCBI Taxonomy" id="2682957"/>
    <lineage>
        <taxon>Eukaryota</taxon>
        <taxon>Fungi</taxon>
        <taxon>Dikarya</taxon>
        <taxon>Basidiomycota</taxon>
        <taxon>Agaricomycotina</taxon>
        <taxon>Agaricomycetes</taxon>
        <taxon>Agaricomycetidae</taxon>
        <taxon>Agaricales</taxon>
        <taxon>Marasmiineae</taxon>
        <taxon>Omphalotaceae</taxon>
        <taxon>Marasmiellus</taxon>
    </lineage>
</organism>
<feature type="compositionally biased region" description="Low complexity" evidence="4">
    <location>
        <begin position="420"/>
        <end position="433"/>
    </location>
</feature>
<name>A0ABR1JLF6_9AGAR</name>
<proteinExistence type="predicted"/>
<dbReference type="Pfam" id="PF17120">
    <property type="entry name" value="zf-RING_16"/>
    <property type="match status" value="1"/>
</dbReference>
<evidence type="ECO:0000259" key="5">
    <source>
        <dbReference type="Pfam" id="PF17120"/>
    </source>
</evidence>
<dbReference type="InterPro" id="IPR036322">
    <property type="entry name" value="WD40_repeat_dom_sf"/>
</dbReference>
<evidence type="ECO:0000256" key="2">
    <source>
        <dbReference type="ARBA" id="ARBA00022737"/>
    </source>
</evidence>
<feature type="region of interest" description="Disordered" evidence="4">
    <location>
        <begin position="578"/>
        <end position="663"/>
    </location>
</feature>
<feature type="region of interest" description="Disordered" evidence="4">
    <location>
        <begin position="1183"/>
        <end position="1270"/>
    </location>
</feature>
<feature type="compositionally biased region" description="Basic and acidic residues" evidence="4">
    <location>
        <begin position="636"/>
        <end position="646"/>
    </location>
</feature>
<gene>
    <name evidence="6" type="ORF">VKT23_006778</name>
</gene>
<dbReference type="CDD" id="cd16488">
    <property type="entry name" value="mRING-H2-C3H3C2_Mio-like"/>
    <property type="match status" value="1"/>
</dbReference>
<dbReference type="InterPro" id="IPR001680">
    <property type="entry name" value="WD40_rpt"/>
</dbReference>
<comment type="caution">
    <text evidence="6">The sequence shown here is derived from an EMBL/GenBank/DDBJ whole genome shotgun (WGS) entry which is preliminary data.</text>
</comment>
<accession>A0ABR1JLF6</accession>
<feature type="region of interest" description="Disordered" evidence="4">
    <location>
        <begin position="500"/>
        <end position="519"/>
    </location>
</feature>
<feature type="compositionally biased region" description="Basic and acidic residues" evidence="4">
    <location>
        <begin position="591"/>
        <end position="602"/>
    </location>
</feature>
<feature type="region of interest" description="Disordered" evidence="4">
    <location>
        <begin position="528"/>
        <end position="561"/>
    </location>
</feature>
<dbReference type="PROSITE" id="PS50082">
    <property type="entry name" value="WD_REPEATS_2"/>
    <property type="match status" value="1"/>
</dbReference>
<feature type="region of interest" description="Disordered" evidence="4">
    <location>
        <begin position="1099"/>
        <end position="1127"/>
    </location>
</feature>
<feature type="compositionally biased region" description="Low complexity" evidence="4">
    <location>
        <begin position="395"/>
        <end position="404"/>
    </location>
</feature>
<feature type="region of interest" description="Disordered" evidence="4">
    <location>
        <begin position="387"/>
        <end position="452"/>
    </location>
</feature>
<dbReference type="Pfam" id="PF00400">
    <property type="entry name" value="WD40"/>
    <property type="match status" value="1"/>
</dbReference>
<dbReference type="InterPro" id="IPR049566">
    <property type="entry name" value="WDR59_RTC1-like_RING_Znf"/>
</dbReference>
<feature type="region of interest" description="Disordered" evidence="4">
    <location>
        <begin position="785"/>
        <end position="808"/>
    </location>
</feature>
<keyword evidence="7" id="KW-1185">Reference proteome</keyword>
<dbReference type="PROSITE" id="PS50294">
    <property type="entry name" value="WD_REPEATS_REGION"/>
    <property type="match status" value="1"/>
</dbReference>
<feature type="compositionally biased region" description="Basic residues" evidence="4">
    <location>
        <begin position="1249"/>
        <end position="1267"/>
    </location>
</feature>
<feature type="compositionally biased region" description="Gly residues" evidence="4">
    <location>
        <begin position="543"/>
        <end position="553"/>
    </location>
</feature>
<dbReference type="PANTHER" id="PTHR46170">
    <property type="entry name" value="GATOR COMPLEX PROTEIN WDR59"/>
    <property type="match status" value="1"/>
</dbReference>
<evidence type="ECO:0000313" key="7">
    <source>
        <dbReference type="Proteomes" id="UP001498398"/>
    </source>
</evidence>
<feature type="compositionally biased region" description="Low complexity" evidence="4">
    <location>
        <begin position="15"/>
        <end position="27"/>
    </location>
</feature>
<evidence type="ECO:0000256" key="1">
    <source>
        <dbReference type="ARBA" id="ARBA00022574"/>
    </source>
</evidence>
<dbReference type="PANTHER" id="PTHR46170:SF1">
    <property type="entry name" value="GATOR COMPLEX PROTEIN WDR59"/>
    <property type="match status" value="1"/>
</dbReference>
<feature type="compositionally biased region" description="Polar residues" evidence="4">
    <location>
        <begin position="1216"/>
        <end position="1229"/>
    </location>
</feature>
<reference evidence="6 7" key="1">
    <citation type="submission" date="2024-01" db="EMBL/GenBank/DDBJ databases">
        <title>A draft genome for the cacao thread blight pathogen Marasmiellus scandens.</title>
        <authorList>
            <person name="Baruah I.K."/>
            <person name="Leung J."/>
            <person name="Bukari Y."/>
            <person name="Amoako-Attah I."/>
            <person name="Meinhardt L.W."/>
            <person name="Bailey B.A."/>
            <person name="Cohen S.P."/>
        </authorList>
    </citation>
    <scope>NUCLEOTIDE SEQUENCE [LARGE SCALE GENOMIC DNA]</scope>
    <source>
        <strain evidence="6 7">GH-19</strain>
    </source>
</reference>
<feature type="compositionally biased region" description="Basic and acidic residues" evidence="4">
    <location>
        <begin position="652"/>
        <end position="663"/>
    </location>
</feature>
<dbReference type="Gene3D" id="2.130.10.10">
    <property type="entry name" value="YVTN repeat-like/Quinoprotein amine dehydrogenase"/>
    <property type="match status" value="1"/>
</dbReference>
<feature type="domain" description="WDR59/RTC1-like RING zinc finger" evidence="5">
    <location>
        <begin position="1370"/>
        <end position="1415"/>
    </location>
</feature>
<dbReference type="PROSITE" id="PS00678">
    <property type="entry name" value="WD_REPEATS_1"/>
    <property type="match status" value="1"/>
</dbReference>
<keyword evidence="1 3" id="KW-0853">WD repeat</keyword>
<evidence type="ECO:0000256" key="3">
    <source>
        <dbReference type="PROSITE-ProRule" id="PRU00221"/>
    </source>
</evidence>
<dbReference type="SUPFAM" id="SSF50978">
    <property type="entry name" value="WD40 repeat-like"/>
    <property type="match status" value="1"/>
</dbReference>
<keyword evidence="2" id="KW-0677">Repeat</keyword>
<evidence type="ECO:0000256" key="4">
    <source>
        <dbReference type="SAM" id="MobiDB-lite"/>
    </source>
</evidence>
<dbReference type="InterPro" id="IPR049567">
    <property type="entry name" value="WDR59-like"/>
</dbReference>
<dbReference type="EMBL" id="JBANRG010000009">
    <property type="protein sequence ID" value="KAK7463426.1"/>
    <property type="molecule type" value="Genomic_DNA"/>
</dbReference>
<evidence type="ECO:0000313" key="6">
    <source>
        <dbReference type="EMBL" id="KAK7463426.1"/>
    </source>
</evidence>